<feature type="non-terminal residue" evidence="1">
    <location>
        <position position="1"/>
    </location>
</feature>
<reference evidence="1" key="1">
    <citation type="submission" date="2022-02" db="EMBL/GenBank/DDBJ databases">
        <authorList>
            <person name="Henning P.M."/>
            <person name="McCubbin A.G."/>
            <person name="Shore J.S."/>
        </authorList>
    </citation>
    <scope>NUCLEOTIDE SEQUENCE</scope>
    <source>
        <strain evidence="1">F60SS</strain>
        <tissue evidence="1">Leaves</tissue>
    </source>
</reference>
<accession>A0A9Q0F7J3</accession>
<dbReference type="Proteomes" id="UP001141552">
    <property type="component" value="Unassembled WGS sequence"/>
</dbReference>
<sequence length="198" mass="21770">LALSSRYKNSHFPHFDTQIVYSLTHSLTATLLAAARSSFSVAPSPENSSHSRHRSPPSLTIGSKFWEVVWDEHGIGPTRVAVTVPSDDGLRDLIRCCIAVHGTVESAFTQMELLGITHCLLGSHVTQIGRLVTLFDWLASLLKGPLDDITMDALTEYRLASDVRGVFQIKPSANQSTYCSTKISVREIEMEDGLTKQS</sequence>
<proteinExistence type="predicted"/>
<protein>
    <submittedName>
        <fullName evidence="1">Uncharacterized protein</fullName>
    </submittedName>
</protein>
<keyword evidence="2" id="KW-1185">Reference proteome</keyword>
<feature type="non-terminal residue" evidence="1">
    <location>
        <position position="198"/>
    </location>
</feature>
<organism evidence="1 2">
    <name type="scientific">Turnera subulata</name>
    <dbReference type="NCBI Taxonomy" id="218843"/>
    <lineage>
        <taxon>Eukaryota</taxon>
        <taxon>Viridiplantae</taxon>
        <taxon>Streptophyta</taxon>
        <taxon>Embryophyta</taxon>
        <taxon>Tracheophyta</taxon>
        <taxon>Spermatophyta</taxon>
        <taxon>Magnoliopsida</taxon>
        <taxon>eudicotyledons</taxon>
        <taxon>Gunneridae</taxon>
        <taxon>Pentapetalae</taxon>
        <taxon>rosids</taxon>
        <taxon>fabids</taxon>
        <taxon>Malpighiales</taxon>
        <taxon>Passifloraceae</taxon>
        <taxon>Turnera</taxon>
    </lineage>
</organism>
<evidence type="ECO:0000313" key="2">
    <source>
        <dbReference type="Proteomes" id="UP001141552"/>
    </source>
</evidence>
<dbReference type="AlphaFoldDB" id="A0A9Q0F7J3"/>
<dbReference type="EMBL" id="JAKUCV010006728">
    <property type="protein sequence ID" value="KAJ4826167.1"/>
    <property type="molecule type" value="Genomic_DNA"/>
</dbReference>
<comment type="caution">
    <text evidence="1">The sequence shown here is derived from an EMBL/GenBank/DDBJ whole genome shotgun (WGS) entry which is preliminary data.</text>
</comment>
<reference evidence="1" key="2">
    <citation type="journal article" date="2023" name="Plants (Basel)">
        <title>Annotation of the Turnera subulata (Passifloraceae) Draft Genome Reveals the S-Locus Evolved after the Divergence of Turneroideae from Passifloroideae in a Stepwise Manner.</title>
        <authorList>
            <person name="Henning P.M."/>
            <person name="Roalson E.H."/>
            <person name="Mir W."/>
            <person name="McCubbin A.G."/>
            <person name="Shore J.S."/>
        </authorList>
    </citation>
    <scope>NUCLEOTIDE SEQUENCE</scope>
    <source>
        <strain evidence="1">F60SS</strain>
    </source>
</reference>
<name>A0A9Q0F7J3_9ROSI</name>
<gene>
    <name evidence="1" type="ORF">Tsubulata_023041</name>
</gene>
<evidence type="ECO:0000313" key="1">
    <source>
        <dbReference type="EMBL" id="KAJ4826167.1"/>
    </source>
</evidence>